<gene>
    <name evidence="3" type="ORF">EB796_011267</name>
</gene>
<dbReference type="PANTHER" id="PTHR35170:SF1">
    <property type="entry name" value="PROTEIN DD3-3"/>
    <property type="match status" value="1"/>
</dbReference>
<dbReference type="Proteomes" id="UP000593567">
    <property type="component" value="Unassembled WGS sequence"/>
</dbReference>
<keyword evidence="2" id="KW-1133">Transmembrane helix</keyword>
<organism evidence="3 4">
    <name type="scientific">Bugula neritina</name>
    <name type="common">Brown bryozoan</name>
    <name type="synonym">Sertularia neritina</name>
    <dbReference type="NCBI Taxonomy" id="10212"/>
    <lineage>
        <taxon>Eukaryota</taxon>
        <taxon>Metazoa</taxon>
        <taxon>Spiralia</taxon>
        <taxon>Lophotrochozoa</taxon>
        <taxon>Bryozoa</taxon>
        <taxon>Gymnolaemata</taxon>
        <taxon>Cheilostomatida</taxon>
        <taxon>Flustrina</taxon>
        <taxon>Buguloidea</taxon>
        <taxon>Bugulidae</taxon>
        <taxon>Bugula</taxon>
    </lineage>
</organism>
<evidence type="ECO:0000313" key="3">
    <source>
        <dbReference type="EMBL" id="KAF6030426.1"/>
    </source>
</evidence>
<dbReference type="AlphaFoldDB" id="A0A7J7JYK5"/>
<feature type="compositionally biased region" description="Basic and acidic residues" evidence="1">
    <location>
        <begin position="49"/>
        <end position="59"/>
    </location>
</feature>
<reference evidence="3" key="1">
    <citation type="submission" date="2020-06" db="EMBL/GenBank/DDBJ databases">
        <title>Draft genome of Bugula neritina, a colonial animal packing powerful symbionts and potential medicines.</title>
        <authorList>
            <person name="Rayko M."/>
        </authorList>
    </citation>
    <scope>NUCLEOTIDE SEQUENCE [LARGE SCALE GENOMIC DNA]</scope>
    <source>
        <strain evidence="3">Kwan_BN1</strain>
    </source>
</reference>
<feature type="compositionally biased region" description="Polar residues" evidence="1">
    <location>
        <begin position="60"/>
        <end position="69"/>
    </location>
</feature>
<comment type="caution">
    <text evidence="3">The sequence shown here is derived from an EMBL/GenBank/DDBJ whole genome shotgun (WGS) entry which is preliminary data.</text>
</comment>
<proteinExistence type="predicted"/>
<dbReference type="InterPro" id="IPR053320">
    <property type="entry name" value="Protein_DD3-3_O-glyco"/>
</dbReference>
<dbReference type="OrthoDB" id="6267775at2759"/>
<sequence>MTLKLKVTVNSGGHKCNSMFYANLGFILLIGQLVNGDIYMHNPRGSNNRLDEQGRERNNGNRVFDSQNNDRGGYNVGSLYYYAGSILPIEWTSQHSCGGPNNHCELIVQYMCDENLRDGATTTTIPDNPALCENYLCNTDLRYGMHEDFQYYMDCKMRLRNDNLFLADQQLKGNTARFTRQNPQGTRRGYECPEERDYYPYWHPSPWRDIAIMTNNVSSYYQEESENVKSRYYCYLPYTLKVQNQRNLRIPNNKEDCEAFVYPANDANGTRGVWTESPSHGIDPPMCQEAEFSRDNHLGNGPSGYPNLSIGLFLKMQ</sequence>
<keyword evidence="2" id="KW-0472">Membrane</keyword>
<dbReference type="PANTHER" id="PTHR35170">
    <property type="entry name" value="PROTEIN DD3-3"/>
    <property type="match status" value="1"/>
</dbReference>
<accession>A0A7J7JYK5</accession>
<evidence type="ECO:0000313" key="4">
    <source>
        <dbReference type="Proteomes" id="UP000593567"/>
    </source>
</evidence>
<keyword evidence="2" id="KW-0812">Transmembrane</keyword>
<keyword evidence="4" id="KW-1185">Reference proteome</keyword>
<evidence type="ECO:0000256" key="1">
    <source>
        <dbReference type="SAM" id="MobiDB-lite"/>
    </source>
</evidence>
<feature type="transmembrane region" description="Helical" evidence="2">
    <location>
        <begin position="20"/>
        <end position="40"/>
    </location>
</feature>
<protein>
    <submittedName>
        <fullName evidence="3">Uncharacterized protein</fullName>
    </submittedName>
</protein>
<feature type="region of interest" description="Disordered" evidence="1">
    <location>
        <begin position="45"/>
        <end position="69"/>
    </location>
</feature>
<name>A0A7J7JYK5_BUGNE</name>
<dbReference type="EMBL" id="VXIV02001709">
    <property type="protein sequence ID" value="KAF6030426.1"/>
    <property type="molecule type" value="Genomic_DNA"/>
</dbReference>
<evidence type="ECO:0000256" key="2">
    <source>
        <dbReference type="SAM" id="Phobius"/>
    </source>
</evidence>